<evidence type="ECO:0000256" key="3">
    <source>
        <dbReference type="ARBA" id="ARBA00022692"/>
    </source>
</evidence>
<proteinExistence type="evidence at transcript level"/>
<keyword evidence="4 9" id="KW-0552">Olfaction</keyword>
<evidence type="ECO:0000256" key="5">
    <source>
        <dbReference type="ARBA" id="ARBA00022989"/>
    </source>
</evidence>
<dbReference type="PANTHER" id="PTHR21137:SF26">
    <property type="entry name" value="ODORANT RECEPTOR 10A-RELATED"/>
    <property type="match status" value="1"/>
</dbReference>
<keyword evidence="3 9" id="KW-0812">Transmembrane</keyword>
<feature type="transmembrane region" description="Helical" evidence="9">
    <location>
        <begin position="132"/>
        <end position="153"/>
    </location>
</feature>
<dbReference type="InterPro" id="IPR004117">
    <property type="entry name" value="7tm6_olfct_rcpt"/>
</dbReference>
<name>A0A7G8Z930_9HYME</name>
<gene>
    <name evidence="10" type="primary">OR11</name>
</gene>
<feature type="transmembrane region" description="Helical" evidence="9">
    <location>
        <begin position="321"/>
        <end position="340"/>
    </location>
</feature>
<evidence type="ECO:0000256" key="8">
    <source>
        <dbReference type="ARBA" id="ARBA00023224"/>
    </source>
</evidence>
<evidence type="ECO:0000256" key="7">
    <source>
        <dbReference type="ARBA" id="ARBA00023170"/>
    </source>
</evidence>
<dbReference type="GO" id="GO:0007165">
    <property type="term" value="P:signal transduction"/>
    <property type="evidence" value="ECO:0007669"/>
    <property type="project" value="UniProtKB-KW"/>
</dbReference>
<dbReference type="EMBL" id="MT670951">
    <property type="protein sequence ID" value="QNL14955.1"/>
    <property type="molecule type" value="mRNA"/>
</dbReference>
<keyword evidence="7 9" id="KW-0675">Receptor</keyword>
<sequence>MDMFNMDEAHQDHEWAVGATRLGLKVCGIWPNLQLTHWRKNLKTFRVMIATMIVIFFTTIPSSIALIQVWGDLTLIIDNLIINLPFLTAIVKLVVLWYKEEELCRLFNEIHEDWIRPKSSAEREIMIKNAKIARFITIFAYILVIWVIALHHLPFWVAGLIPRTTTNLTDIPGRGLVMQTIYFHDITDSPNFELTALGQIMSSLVAGSSYTTVDCVFGMLILHVSGQLELLKLRIENMCNDYQDFITREPRIFTKFIRIVAKLHIKLIRFVETMESIFSLMLLEQFTAFAIIFATEGFHLISIFVGDVKGTFATMNFAVSYFFYALFLIFLYSAAGEFLIENSQAVYSAAYNSQWFNLEARDMSQMIMVIIRAQKPLVVTAGKFAPISLRTFSSLIKTSAGYISMLLAVKS</sequence>
<evidence type="ECO:0000256" key="6">
    <source>
        <dbReference type="ARBA" id="ARBA00023136"/>
    </source>
</evidence>
<keyword evidence="6 9" id="KW-0472">Membrane</keyword>
<feature type="transmembrane region" description="Helical" evidence="9">
    <location>
        <begin position="200"/>
        <end position="224"/>
    </location>
</feature>
<evidence type="ECO:0000256" key="9">
    <source>
        <dbReference type="RuleBase" id="RU351113"/>
    </source>
</evidence>
<reference evidence="10" key="1">
    <citation type="submission" date="2020-06" db="EMBL/GenBank/DDBJ databases">
        <authorList>
            <person name="Sheng S."/>
        </authorList>
    </citation>
    <scope>NUCLEOTIDE SEQUENCE</scope>
    <source>
        <tissue evidence="10">Antenna</tissue>
    </source>
</reference>
<dbReference type="PANTHER" id="PTHR21137">
    <property type="entry name" value="ODORANT RECEPTOR"/>
    <property type="match status" value="1"/>
</dbReference>
<dbReference type="GO" id="GO:0005549">
    <property type="term" value="F:odorant binding"/>
    <property type="evidence" value="ECO:0007669"/>
    <property type="project" value="InterPro"/>
</dbReference>
<evidence type="ECO:0000256" key="4">
    <source>
        <dbReference type="ARBA" id="ARBA00022725"/>
    </source>
</evidence>
<keyword evidence="5 9" id="KW-1133">Transmembrane helix</keyword>
<dbReference type="AlphaFoldDB" id="A0A7G8Z930"/>
<evidence type="ECO:0000313" key="10">
    <source>
        <dbReference type="EMBL" id="QNL14955.1"/>
    </source>
</evidence>
<evidence type="ECO:0000256" key="1">
    <source>
        <dbReference type="ARBA" id="ARBA00004141"/>
    </source>
</evidence>
<comment type="similarity">
    <text evidence="9">Belongs to the insect chemoreceptor superfamily. Heteromeric odorant receptor channel (TC 1.A.69) family.</text>
</comment>
<dbReference type="GO" id="GO:0005886">
    <property type="term" value="C:plasma membrane"/>
    <property type="evidence" value="ECO:0007669"/>
    <property type="project" value="UniProtKB-SubCell"/>
</dbReference>
<comment type="subcellular location">
    <subcellularLocation>
        <location evidence="9">Cell membrane</location>
        <topology evidence="9">Multi-pass membrane protein</topology>
    </subcellularLocation>
    <subcellularLocation>
        <location evidence="1">Membrane</location>
        <topology evidence="1">Multi-pass membrane protein</topology>
    </subcellularLocation>
</comment>
<feature type="transmembrane region" description="Helical" evidence="9">
    <location>
        <begin position="47"/>
        <end position="70"/>
    </location>
</feature>
<feature type="transmembrane region" description="Helical" evidence="9">
    <location>
        <begin position="76"/>
        <end position="98"/>
    </location>
</feature>
<evidence type="ECO:0000256" key="2">
    <source>
        <dbReference type="ARBA" id="ARBA00022606"/>
    </source>
</evidence>
<keyword evidence="2 9" id="KW-0716">Sensory transduction</keyword>
<organism evidence="10">
    <name type="scientific">Aulacocentrum confusum</name>
    <dbReference type="NCBI Taxonomy" id="2767324"/>
    <lineage>
        <taxon>Eukaryota</taxon>
        <taxon>Metazoa</taxon>
        <taxon>Ecdysozoa</taxon>
        <taxon>Arthropoda</taxon>
        <taxon>Hexapoda</taxon>
        <taxon>Insecta</taxon>
        <taxon>Pterygota</taxon>
        <taxon>Neoptera</taxon>
        <taxon>Endopterygota</taxon>
        <taxon>Hymenoptera</taxon>
        <taxon>Apocrita</taxon>
        <taxon>Ichneumonoidea</taxon>
        <taxon>Braconidae</taxon>
        <taxon>Macrocentrinae</taxon>
        <taxon>Aulacocentrum</taxon>
    </lineage>
</organism>
<accession>A0A7G8Z930</accession>
<comment type="caution">
    <text evidence="9">Lacks conserved residue(s) required for the propagation of feature annotation.</text>
</comment>
<dbReference type="Pfam" id="PF02949">
    <property type="entry name" value="7tm_6"/>
    <property type="match status" value="1"/>
</dbReference>
<keyword evidence="8 9" id="KW-0807">Transducer</keyword>
<feature type="transmembrane region" description="Helical" evidence="9">
    <location>
        <begin position="277"/>
        <end position="301"/>
    </location>
</feature>
<dbReference type="GO" id="GO:0004984">
    <property type="term" value="F:olfactory receptor activity"/>
    <property type="evidence" value="ECO:0007669"/>
    <property type="project" value="InterPro"/>
</dbReference>
<protein>
    <recommendedName>
        <fullName evidence="9">Odorant receptor</fullName>
    </recommendedName>
</protein>